<name>A0ACC5XD80_PANGG</name>
<sequence>MQAAVKGVTSSLQILQSEARESQKENVPEARGPAGCGISAEGSMKTIQWRKGAWEGASGSSGAMSPSHSTSLALALLLISALPPCTGAPVFLDLSTTENDKLLNQIDNACSSLLSEERPLRTLDTLWDLCDLMQGVLQKSQELAARETTKRSTVFHPLLQLIPQLHSRRRRRVASHGDPTHDPEQRILLISAT</sequence>
<organism evidence="1 2">
    <name type="scientific">Pangasianodon gigas</name>
    <name type="common">Mekong giant catfish</name>
    <name type="synonym">Pangasius gigas</name>
    <dbReference type="NCBI Taxonomy" id="30993"/>
    <lineage>
        <taxon>Eukaryota</taxon>
        <taxon>Metazoa</taxon>
        <taxon>Chordata</taxon>
        <taxon>Craniata</taxon>
        <taxon>Vertebrata</taxon>
        <taxon>Euteleostomi</taxon>
        <taxon>Actinopterygii</taxon>
        <taxon>Neopterygii</taxon>
        <taxon>Teleostei</taxon>
        <taxon>Ostariophysi</taxon>
        <taxon>Siluriformes</taxon>
        <taxon>Pangasiidae</taxon>
        <taxon>Pangasianodon</taxon>
    </lineage>
</organism>
<dbReference type="EMBL" id="CM040472">
    <property type="protein sequence ID" value="MCI4389303.1"/>
    <property type="molecule type" value="Genomic_DNA"/>
</dbReference>
<accession>A0ACC5XD80</accession>
<gene>
    <name evidence="1" type="ORF">PGIGA_G00096500</name>
</gene>
<proteinExistence type="predicted"/>
<reference evidence="1 2" key="1">
    <citation type="journal article" date="2022" name="bioRxiv">
        <title>An ancient truncated duplication of the anti-Mullerian hormone receptor type 2 gene is a potential conserved master sex determinant in the Pangasiidae catfish family.</title>
        <authorList>
            <person name="Wen M."/>
            <person name="Pan Q."/>
            <person name="Jouanno E."/>
            <person name="Montfort J."/>
            <person name="Zahm M."/>
            <person name="Cabau C."/>
            <person name="Klopp C."/>
            <person name="Iampietro C."/>
            <person name="Roques C."/>
            <person name="Bouchez O."/>
            <person name="Castinel A."/>
            <person name="Donnadieu C."/>
            <person name="Parrinello H."/>
            <person name="Poncet C."/>
            <person name="Belmonte E."/>
            <person name="Gautier V."/>
            <person name="Avarre J.-C."/>
            <person name="Dugue R."/>
            <person name="Gustiano R."/>
            <person name="Ha T.T.T."/>
            <person name="Campet M."/>
            <person name="Sriphairoj K."/>
            <person name="Ribolli J."/>
            <person name="de Almeida F.L."/>
            <person name="Desvignes T."/>
            <person name="Postlethwait J.H."/>
            <person name="Bucao C.F."/>
            <person name="Robinson-Rechavi M."/>
            <person name="Bobe J."/>
            <person name="Herpin A."/>
            <person name="Guiguen Y."/>
        </authorList>
    </citation>
    <scope>NUCLEOTIDE SEQUENCE [LARGE SCALE GENOMIC DNA]</scope>
    <source>
        <strain evidence="1">YG-Dec2019</strain>
    </source>
</reference>
<keyword evidence="2" id="KW-1185">Reference proteome</keyword>
<protein>
    <submittedName>
        <fullName evidence="1">Uncharacterized protein</fullName>
    </submittedName>
</protein>
<evidence type="ECO:0000313" key="1">
    <source>
        <dbReference type="EMBL" id="MCI4389303.1"/>
    </source>
</evidence>
<evidence type="ECO:0000313" key="2">
    <source>
        <dbReference type="Proteomes" id="UP000829447"/>
    </source>
</evidence>
<comment type="caution">
    <text evidence="1">The sequence shown here is derived from an EMBL/GenBank/DDBJ whole genome shotgun (WGS) entry which is preliminary data.</text>
</comment>
<dbReference type="Proteomes" id="UP000829447">
    <property type="component" value="Linkage Group LG19"/>
</dbReference>